<protein>
    <submittedName>
        <fullName evidence="7">Thioredoxin domain-containing protein 5</fullName>
    </submittedName>
</protein>
<evidence type="ECO:0000313" key="9">
    <source>
        <dbReference type="Proteomes" id="UP000187283"/>
    </source>
</evidence>
<keyword evidence="9" id="KW-1185">Reference proteome</keyword>
<evidence type="ECO:0000313" key="8">
    <source>
        <dbReference type="EMBL" id="OMJ15742.1"/>
    </source>
</evidence>
<dbReference type="CDD" id="cd02961">
    <property type="entry name" value="PDI_a_family"/>
    <property type="match status" value="2"/>
</dbReference>
<dbReference type="GO" id="GO:0003756">
    <property type="term" value="F:protein disulfide isomerase activity"/>
    <property type="evidence" value="ECO:0007669"/>
    <property type="project" value="TreeGrafter"/>
</dbReference>
<dbReference type="Gene3D" id="3.40.30.10">
    <property type="entry name" value="Glutaredoxin"/>
    <property type="match status" value="3"/>
</dbReference>
<dbReference type="InterPro" id="IPR051063">
    <property type="entry name" value="PDI"/>
</dbReference>
<keyword evidence="2 5" id="KW-0732">Signal</keyword>
<evidence type="ECO:0000313" key="7">
    <source>
        <dbReference type="EMBL" id="OMJ12391.1"/>
    </source>
</evidence>
<organism evidence="7 9">
    <name type="scientific">Smittium culicis</name>
    <dbReference type="NCBI Taxonomy" id="133412"/>
    <lineage>
        <taxon>Eukaryota</taxon>
        <taxon>Fungi</taxon>
        <taxon>Fungi incertae sedis</taxon>
        <taxon>Zoopagomycota</taxon>
        <taxon>Kickxellomycotina</taxon>
        <taxon>Harpellomycetes</taxon>
        <taxon>Harpellales</taxon>
        <taxon>Legeriomycetaceae</taxon>
        <taxon>Smittium</taxon>
    </lineage>
</organism>
<feature type="compositionally biased region" description="Low complexity" evidence="3">
    <location>
        <begin position="275"/>
        <end position="294"/>
    </location>
</feature>
<dbReference type="GO" id="GO:0005783">
    <property type="term" value="C:endoplasmic reticulum"/>
    <property type="evidence" value="ECO:0007669"/>
    <property type="project" value="TreeGrafter"/>
</dbReference>
<feature type="compositionally biased region" description="Polar residues" evidence="3">
    <location>
        <begin position="262"/>
        <end position="274"/>
    </location>
</feature>
<dbReference type="PANTHER" id="PTHR45672:SF3">
    <property type="entry name" value="THIOREDOXIN DOMAIN-CONTAINING PROTEIN 5"/>
    <property type="match status" value="1"/>
</dbReference>
<dbReference type="OrthoDB" id="72053at2759"/>
<feature type="chain" id="PRO_5015069019" evidence="5">
    <location>
        <begin position="25"/>
        <end position="721"/>
    </location>
</feature>
<dbReference type="Proteomes" id="UP000187283">
    <property type="component" value="Unassembled WGS sequence"/>
</dbReference>
<keyword evidence="4" id="KW-1133">Transmembrane helix</keyword>
<comment type="caution">
    <text evidence="7">The sequence shown here is derived from an EMBL/GenBank/DDBJ whole genome shotgun (WGS) entry which is preliminary data.</text>
</comment>
<feature type="transmembrane region" description="Helical" evidence="4">
    <location>
        <begin position="684"/>
        <end position="705"/>
    </location>
</feature>
<dbReference type="PROSITE" id="PS51352">
    <property type="entry name" value="THIOREDOXIN_2"/>
    <property type="match status" value="2"/>
</dbReference>
<dbReference type="GO" id="GO:0006457">
    <property type="term" value="P:protein folding"/>
    <property type="evidence" value="ECO:0007669"/>
    <property type="project" value="TreeGrafter"/>
</dbReference>
<dbReference type="AlphaFoldDB" id="A0A1R1XCM2"/>
<evidence type="ECO:0000259" key="6">
    <source>
        <dbReference type="PROSITE" id="PS51352"/>
    </source>
</evidence>
<dbReference type="STRING" id="133412.A0A1R1XCM2"/>
<feature type="region of interest" description="Disordered" evidence="3">
    <location>
        <begin position="262"/>
        <end position="295"/>
    </location>
</feature>
<dbReference type="SUPFAM" id="SSF52833">
    <property type="entry name" value="Thioredoxin-like"/>
    <property type="match status" value="3"/>
</dbReference>
<dbReference type="Pfam" id="PF13848">
    <property type="entry name" value="Thioredoxin_6"/>
    <property type="match status" value="1"/>
</dbReference>
<dbReference type="EMBL" id="LSSN01002571">
    <property type="protein sequence ID" value="OMJ15742.1"/>
    <property type="molecule type" value="Genomic_DNA"/>
</dbReference>
<feature type="domain" description="Thioredoxin" evidence="6">
    <location>
        <begin position="117"/>
        <end position="253"/>
    </location>
</feature>
<proteinExistence type="inferred from homology"/>
<sequence length="721" mass="81450">MAISSPSSLLVSLLALLSLNSLLAQKVIYLGKDNFTQTISDGKWLVNFDSFDDIQPLERSQDFTALASEWGLRYGPNTPKNVTFGLFNCNDSSDICSKYKASETPAFLAFSRGELFDKIQSPADKDAISGLANKLFQHYNSNYASNVVLHADTFPQFIKNGTWFIKFYSPKCGYSRRLAPHWVKMTNFLHEEAKNNGIRFAEFDCLAESTVCNKQLVDGYPTLFLYNNGTQIEEYLDVNEFDSLVQYYQKIKKRFPVASDKQSIDSSPAQSTSAPITTKPSSTESSPTQPSPTSALKVLDKNKFDDLIKEKPIFIKFFSPTCSHCISLAPNWIKLADELKGKVDVYEFDCLADSDFCNKNNISGYPTLRMVYNDQKVDYMAEREVALMKDFALKTTLSDISILDKPTLIEKFDSGNSMFIYVKGSTNTADFDLFKHTKDAMMKSLSGNLFYQTNDLELEKLILKESDPKTPKLVALQDQKFYIYKGEPKDSTIISEWIKIHKSPLITKFDSKSFWRVAYSGNYMVTLILPDDNKSLERNSAFDPVLDAAKEYKTSQLSKSGIKADFYWTTISELTKVQRSISATDFAKLPAVAIRSTDTGKFYSYLDANDHIKLDKGSILSALKLAFEGKLFDQSDANKQNNNQNKNKNEKAADLKVDIPNEKIPEPISTEPKKTESSSFFGKVFSFFGYIIAISIIIFTVITLYKKYARNRGSFLPIYKG</sequence>
<evidence type="ECO:0000256" key="1">
    <source>
        <dbReference type="ARBA" id="ARBA00006347"/>
    </source>
</evidence>
<keyword evidence="4" id="KW-0812">Transmembrane</keyword>
<accession>A0A1R1XCM2</accession>
<name>A0A1R1XCM2_9FUNG</name>
<reference evidence="7 9" key="1">
    <citation type="submission" date="2017-01" db="EMBL/GenBank/DDBJ databases">
        <authorList>
            <person name="Mah S.A."/>
            <person name="Swanson W.J."/>
            <person name="Moy G.W."/>
            <person name="Vacquier V.D."/>
        </authorList>
    </citation>
    <scope>NUCLEOTIDE SEQUENCE [LARGE SCALE GENOMIC DNA]</scope>
    <source>
        <strain evidence="7 9">GSMNP</strain>
    </source>
</reference>
<evidence type="ECO:0000256" key="4">
    <source>
        <dbReference type="SAM" id="Phobius"/>
    </source>
</evidence>
<evidence type="ECO:0000256" key="3">
    <source>
        <dbReference type="SAM" id="MobiDB-lite"/>
    </source>
</evidence>
<evidence type="ECO:0000256" key="5">
    <source>
        <dbReference type="SAM" id="SignalP"/>
    </source>
</evidence>
<comment type="similarity">
    <text evidence="1">Belongs to the protein disulfide isomerase family.</text>
</comment>
<feature type="domain" description="Thioredoxin" evidence="6">
    <location>
        <begin position="285"/>
        <end position="443"/>
    </location>
</feature>
<evidence type="ECO:0000256" key="2">
    <source>
        <dbReference type="ARBA" id="ARBA00022729"/>
    </source>
</evidence>
<gene>
    <name evidence="8" type="ORF">AYI70_g7059</name>
    <name evidence="7" type="ORF">AYI70_g9155</name>
</gene>
<dbReference type="InterPro" id="IPR013766">
    <property type="entry name" value="Thioredoxin_domain"/>
</dbReference>
<dbReference type="PANTHER" id="PTHR45672">
    <property type="entry name" value="PROTEIN DISULFIDE-ISOMERASE C17H9.14C-RELATED"/>
    <property type="match status" value="1"/>
</dbReference>
<dbReference type="InterPro" id="IPR036249">
    <property type="entry name" value="Thioredoxin-like_sf"/>
</dbReference>
<feature type="signal peptide" evidence="5">
    <location>
        <begin position="1"/>
        <end position="24"/>
    </location>
</feature>
<dbReference type="EMBL" id="LSSN01003976">
    <property type="protein sequence ID" value="OMJ12391.1"/>
    <property type="molecule type" value="Genomic_DNA"/>
</dbReference>
<keyword evidence="4" id="KW-0472">Membrane</keyword>
<dbReference type="Pfam" id="PF00085">
    <property type="entry name" value="Thioredoxin"/>
    <property type="match status" value="2"/>
</dbReference>